<reference evidence="1" key="2">
    <citation type="journal article" date="2015" name="Data Brief">
        <title>Shoot transcriptome of the giant reed, Arundo donax.</title>
        <authorList>
            <person name="Barrero R.A."/>
            <person name="Guerrero F.D."/>
            <person name="Moolhuijzen P."/>
            <person name="Goolsby J.A."/>
            <person name="Tidwell J."/>
            <person name="Bellgard S.E."/>
            <person name="Bellgard M.I."/>
        </authorList>
    </citation>
    <scope>NUCLEOTIDE SEQUENCE</scope>
    <source>
        <tissue evidence="1">Shoot tissue taken approximately 20 cm above the soil surface</tissue>
    </source>
</reference>
<evidence type="ECO:0000313" key="1">
    <source>
        <dbReference type="EMBL" id="JAE18087.1"/>
    </source>
</evidence>
<dbReference type="AlphaFoldDB" id="A0A0A9G0P5"/>
<sequence>MRISTCACRASYLNKLASMRNSGITH</sequence>
<accession>A0A0A9G0P5</accession>
<proteinExistence type="predicted"/>
<dbReference type="EMBL" id="GBRH01179809">
    <property type="protein sequence ID" value="JAE18087.1"/>
    <property type="molecule type" value="Transcribed_RNA"/>
</dbReference>
<reference evidence="1" key="1">
    <citation type="submission" date="2014-09" db="EMBL/GenBank/DDBJ databases">
        <authorList>
            <person name="Magalhaes I.L.F."/>
            <person name="Oliveira U."/>
            <person name="Santos F.R."/>
            <person name="Vidigal T.H.D.A."/>
            <person name="Brescovit A.D."/>
            <person name="Santos A.J."/>
        </authorList>
    </citation>
    <scope>NUCLEOTIDE SEQUENCE</scope>
    <source>
        <tissue evidence="1">Shoot tissue taken approximately 20 cm above the soil surface</tissue>
    </source>
</reference>
<protein>
    <submittedName>
        <fullName evidence="1">Uncharacterized protein</fullName>
    </submittedName>
</protein>
<organism evidence="1">
    <name type="scientific">Arundo donax</name>
    <name type="common">Giant reed</name>
    <name type="synonym">Donax arundinaceus</name>
    <dbReference type="NCBI Taxonomy" id="35708"/>
    <lineage>
        <taxon>Eukaryota</taxon>
        <taxon>Viridiplantae</taxon>
        <taxon>Streptophyta</taxon>
        <taxon>Embryophyta</taxon>
        <taxon>Tracheophyta</taxon>
        <taxon>Spermatophyta</taxon>
        <taxon>Magnoliopsida</taxon>
        <taxon>Liliopsida</taxon>
        <taxon>Poales</taxon>
        <taxon>Poaceae</taxon>
        <taxon>PACMAD clade</taxon>
        <taxon>Arundinoideae</taxon>
        <taxon>Arundineae</taxon>
        <taxon>Arundo</taxon>
    </lineage>
</organism>
<name>A0A0A9G0P5_ARUDO</name>